<dbReference type="AlphaFoldDB" id="A0A401NZB2"/>
<name>A0A401NZB2_SCYTO</name>
<keyword evidence="3" id="KW-1185">Reference proteome</keyword>
<keyword evidence="1" id="KW-0472">Membrane</keyword>
<evidence type="ECO:0000313" key="2">
    <source>
        <dbReference type="EMBL" id="GCB66190.1"/>
    </source>
</evidence>
<organism evidence="2 3">
    <name type="scientific">Scyliorhinus torazame</name>
    <name type="common">Cloudy catshark</name>
    <name type="synonym">Catulus torazame</name>
    <dbReference type="NCBI Taxonomy" id="75743"/>
    <lineage>
        <taxon>Eukaryota</taxon>
        <taxon>Metazoa</taxon>
        <taxon>Chordata</taxon>
        <taxon>Craniata</taxon>
        <taxon>Vertebrata</taxon>
        <taxon>Chondrichthyes</taxon>
        <taxon>Elasmobranchii</taxon>
        <taxon>Galeomorphii</taxon>
        <taxon>Galeoidea</taxon>
        <taxon>Carcharhiniformes</taxon>
        <taxon>Scyliorhinidae</taxon>
        <taxon>Scyliorhinus</taxon>
    </lineage>
</organism>
<feature type="transmembrane region" description="Helical" evidence="1">
    <location>
        <begin position="42"/>
        <end position="63"/>
    </location>
</feature>
<reference evidence="2 3" key="1">
    <citation type="journal article" date="2018" name="Nat. Ecol. Evol.">
        <title>Shark genomes provide insights into elasmobranch evolution and the origin of vertebrates.</title>
        <authorList>
            <person name="Hara Y"/>
            <person name="Yamaguchi K"/>
            <person name="Onimaru K"/>
            <person name="Kadota M"/>
            <person name="Koyanagi M"/>
            <person name="Keeley SD"/>
            <person name="Tatsumi K"/>
            <person name="Tanaka K"/>
            <person name="Motone F"/>
            <person name="Kageyama Y"/>
            <person name="Nozu R"/>
            <person name="Adachi N"/>
            <person name="Nishimura O"/>
            <person name="Nakagawa R"/>
            <person name="Tanegashima C"/>
            <person name="Kiyatake I"/>
            <person name="Matsumoto R"/>
            <person name="Murakumo K"/>
            <person name="Nishida K"/>
            <person name="Terakita A"/>
            <person name="Kuratani S"/>
            <person name="Sato K"/>
            <person name="Hyodo S Kuraku.S."/>
        </authorList>
    </citation>
    <scope>NUCLEOTIDE SEQUENCE [LARGE SCALE GENOMIC DNA]</scope>
</reference>
<sequence>MTKFHEAHGLGGDSGVGVNLLHHFVDDGVTLLPRLPPFLDALHWHLLLGFLAALLGSCSFLLVKHGKSKLQSCNSVEWDVTVEKTADVAVVASPAAGGGDGLALGVVGVVPLDGTAAVETESRDAQVKVNKSKEGSKIWKSLVEQ</sequence>
<comment type="caution">
    <text evidence="2">The sequence shown here is derived from an EMBL/GenBank/DDBJ whole genome shotgun (WGS) entry which is preliminary data.</text>
</comment>
<keyword evidence="1" id="KW-1133">Transmembrane helix</keyword>
<proteinExistence type="predicted"/>
<evidence type="ECO:0000256" key="1">
    <source>
        <dbReference type="SAM" id="Phobius"/>
    </source>
</evidence>
<dbReference type="Proteomes" id="UP000288216">
    <property type="component" value="Unassembled WGS sequence"/>
</dbReference>
<keyword evidence="1" id="KW-0812">Transmembrane</keyword>
<evidence type="ECO:0000313" key="3">
    <source>
        <dbReference type="Proteomes" id="UP000288216"/>
    </source>
</evidence>
<gene>
    <name evidence="2" type="ORF">scyTo_0000561</name>
</gene>
<accession>A0A401NZB2</accession>
<dbReference type="EMBL" id="BFAA01000101">
    <property type="protein sequence ID" value="GCB66190.1"/>
    <property type="molecule type" value="Genomic_DNA"/>
</dbReference>
<protein>
    <submittedName>
        <fullName evidence="2">Uncharacterized protein</fullName>
    </submittedName>
</protein>